<organism evidence="5 6">
    <name type="scientific">Kribbella shirazensis</name>
    <dbReference type="NCBI Taxonomy" id="1105143"/>
    <lineage>
        <taxon>Bacteria</taxon>
        <taxon>Bacillati</taxon>
        <taxon>Actinomycetota</taxon>
        <taxon>Actinomycetes</taxon>
        <taxon>Propionibacteriales</taxon>
        <taxon>Kribbellaceae</taxon>
        <taxon>Kribbella</taxon>
    </lineage>
</organism>
<feature type="binding site" evidence="2">
    <location>
        <position position="102"/>
    </location>
    <ligand>
        <name>Fe cation</name>
        <dbReference type="ChEBI" id="CHEBI:24875"/>
    </ligand>
</feature>
<feature type="binding site" evidence="2">
    <location>
        <position position="100"/>
    </location>
    <ligand>
        <name>Fe cation</name>
        <dbReference type="ChEBI" id="CHEBI:24875"/>
    </ligand>
</feature>
<dbReference type="InterPro" id="IPR014710">
    <property type="entry name" value="RmlC-like_jellyroll"/>
</dbReference>
<keyword evidence="2" id="KW-0479">Metal-binding</keyword>
<dbReference type="Gene3D" id="2.60.120.10">
    <property type="entry name" value="Jelly Rolls"/>
    <property type="match status" value="2"/>
</dbReference>
<comment type="cofactor">
    <cofactor evidence="2">
        <name>Fe cation</name>
        <dbReference type="ChEBI" id="CHEBI:24875"/>
    </cofactor>
    <text evidence="2">Binds 1 Fe cation per subunit.</text>
</comment>
<evidence type="ECO:0000259" key="4">
    <source>
        <dbReference type="Pfam" id="PF02678"/>
    </source>
</evidence>
<dbReference type="Proteomes" id="UP000555407">
    <property type="component" value="Unassembled WGS sequence"/>
</dbReference>
<dbReference type="InterPro" id="IPR012093">
    <property type="entry name" value="Pirin"/>
</dbReference>
<dbReference type="InterPro" id="IPR003829">
    <property type="entry name" value="Pirin_N_dom"/>
</dbReference>
<evidence type="ECO:0000256" key="1">
    <source>
        <dbReference type="ARBA" id="ARBA00008416"/>
    </source>
</evidence>
<evidence type="ECO:0000313" key="6">
    <source>
        <dbReference type="Proteomes" id="UP000555407"/>
    </source>
</evidence>
<dbReference type="PANTHER" id="PTHR43212:SF3">
    <property type="entry name" value="QUERCETIN 2,3-DIOXYGENASE"/>
    <property type="match status" value="1"/>
</dbReference>
<dbReference type="EMBL" id="JAASRO010000001">
    <property type="protein sequence ID" value="NIK55681.1"/>
    <property type="molecule type" value="Genomic_DNA"/>
</dbReference>
<dbReference type="InterPro" id="IPR011051">
    <property type="entry name" value="RmlC_Cupin_sf"/>
</dbReference>
<feature type="domain" description="Pirin N-terminal" evidence="4">
    <location>
        <begin position="10"/>
        <end position="117"/>
    </location>
</feature>
<dbReference type="Pfam" id="PF02678">
    <property type="entry name" value="Pirin"/>
    <property type="match status" value="1"/>
</dbReference>
<dbReference type="PIRSF" id="PIRSF006232">
    <property type="entry name" value="Pirin"/>
    <property type="match status" value="1"/>
</dbReference>
<dbReference type="GO" id="GO:0046872">
    <property type="term" value="F:metal ion binding"/>
    <property type="evidence" value="ECO:0007669"/>
    <property type="project" value="UniProtKB-KW"/>
</dbReference>
<proteinExistence type="inferred from homology"/>
<evidence type="ECO:0000256" key="2">
    <source>
        <dbReference type="PIRSR" id="PIRSR006232-1"/>
    </source>
</evidence>
<evidence type="ECO:0000313" key="5">
    <source>
        <dbReference type="EMBL" id="NIK55681.1"/>
    </source>
</evidence>
<dbReference type="PANTHER" id="PTHR43212">
    <property type="entry name" value="QUERCETIN 2,3-DIOXYGENASE"/>
    <property type="match status" value="1"/>
</dbReference>
<reference evidence="5 6" key="1">
    <citation type="submission" date="2020-03" db="EMBL/GenBank/DDBJ databases">
        <title>Sequencing the genomes of 1000 actinobacteria strains.</title>
        <authorList>
            <person name="Klenk H.-P."/>
        </authorList>
    </citation>
    <scope>NUCLEOTIDE SEQUENCE [LARGE SCALE GENOMIC DNA]</scope>
    <source>
        <strain evidence="5 6">DSM 45490</strain>
    </source>
</reference>
<dbReference type="AlphaFoldDB" id="A0A7X5V7J8"/>
<dbReference type="SUPFAM" id="SSF51182">
    <property type="entry name" value="RmlC-like cupins"/>
    <property type="match status" value="1"/>
</dbReference>
<evidence type="ECO:0000256" key="3">
    <source>
        <dbReference type="RuleBase" id="RU003457"/>
    </source>
</evidence>
<dbReference type="CDD" id="cd02910">
    <property type="entry name" value="cupin_Yhhw_N"/>
    <property type="match status" value="1"/>
</dbReference>
<keyword evidence="6" id="KW-1185">Reference proteome</keyword>
<protein>
    <recommendedName>
        <fullName evidence="4">Pirin N-terminal domain-containing protein</fullName>
    </recommendedName>
</protein>
<comment type="similarity">
    <text evidence="1 3">Belongs to the pirin family.</text>
</comment>
<feature type="binding site" evidence="2">
    <location>
        <position position="58"/>
    </location>
    <ligand>
        <name>Fe cation</name>
        <dbReference type="ChEBI" id="CHEBI:24875"/>
    </ligand>
</feature>
<dbReference type="RefSeq" id="WP_337758315.1">
    <property type="nucleotide sequence ID" value="NZ_JAASRO010000001.1"/>
</dbReference>
<name>A0A7X5V7J8_9ACTN</name>
<keyword evidence="2" id="KW-0408">Iron</keyword>
<feature type="binding site" evidence="2">
    <location>
        <position position="56"/>
    </location>
    <ligand>
        <name>Fe cation</name>
        <dbReference type="ChEBI" id="CHEBI:24875"/>
    </ligand>
</feature>
<comment type="caution">
    <text evidence="5">The sequence shown here is derived from an EMBL/GenBank/DDBJ whole genome shotgun (WGS) entry which is preliminary data.</text>
</comment>
<gene>
    <name evidence="5" type="ORF">BJY22_001398</name>
</gene>
<accession>A0A7X5V7J8</accession>
<sequence length="233" mass="25016">MEIHRADERFRTTSEWLESRHSFSFGAHYDPANVGFGFLVAHNDETVAPGSGFGTHPHQDLEIVTWVLRGALAHRDSQGNSGEVHPGLAQRMSAGSGIQHSEWNDGSEPVHYVQMWVRPDRFDLPPSYEQTELDLTTGELVPVASGLAKHMSSTATRINQPAAGMSVARLSPGGTITLPAAPYLHLFVATGTANLENAGELGTADAARLTATDGERLTGGPDGAEVLVWEMHG</sequence>